<evidence type="ECO:0000259" key="7">
    <source>
        <dbReference type="Pfam" id="PF17917"/>
    </source>
</evidence>
<proteinExistence type="predicted"/>
<keyword evidence="9" id="KW-1185">Reference proteome</keyword>
<dbReference type="AlphaFoldDB" id="A0A5J4P3L2"/>
<comment type="caution">
    <text evidence="8">The sequence shown here is derived from an EMBL/GenBank/DDBJ whole genome shotgun (WGS) entry which is preliminary data.</text>
</comment>
<evidence type="ECO:0000256" key="4">
    <source>
        <dbReference type="ARBA" id="ARBA00022759"/>
    </source>
</evidence>
<evidence type="ECO:0000256" key="6">
    <source>
        <dbReference type="ARBA" id="ARBA00022918"/>
    </source>
</evidence>
<keyword evidence="5" id="KW-0378">Hydrolase</keyword>
<keyword evidence="1" id="KW-0808">Transferase</keyword>
<evidence type="ECO:0000256" key="5">
    <source>
        <dbReference type="ARBA" id="ARBA00022801"/>
    </source>
</evidence>
<reference evidence="8 9" key="1">
    <citation type="journal article" date="2019" name="Gigascience">
        <title>Whole-genome sequence of the oriental lung fluke Paragonimus westermani.</title>
        <authorList>
            <person name="Oey H."/>
            <person name="Zakrzewski M."/>
            <person name="Narain K."/>
            <person name="Devi K.R."/>
            <person name="Agatsuma T."/>
            <person name="Nawaratna S."/>
            <person name="Gobert G.N."/>
            <person name="Jones M.K."/>
            <person name="Ragan M.A."/>
            <person name="McManus D.P."/>
            <person name="Krause L."/>
        </authorList>
    </citation>
    <scope>NUCLEOTIDE SEQUENCE [LARGE SCALE GENOMIC DNA]</scope>
    <source>
        <strain evidence="8 9">IND2009</strain>
    </source>
</reference>
<gene>
    <name evidence="8" type="ORF">DEA37_0011596</name>
</gene>
<keyword evidence="4" id="KW-0255">Endonuclease</keyword>
<dbReference type="GO" id="GO:0004519">
    <property type="term" value="F:endonuclease activity"/>
    <property type="evidence" value="ECO:0007669"/>
    <property type="project" value="UniProtKB-KW"/>
</dbReference>
<keyword evidence="2" id="KW-0548">Nucleotidyltransferase</keyword>
<evidence type="ECO:0000313" key="8">
    <source>
        <dbReference type="EMBL" id="KAA3681938.1"/>
    </source>
</evidence>
<dbReference type="GO" id="GO:0003964">
    <property type="term" value="F:RNA-directed DNA polymerase activity"/>
    <property type="evidence" value="ECO:0007669"/>
    <property type="project" value="UniProtKB-KW"/>
</dbReference>
<dbReference type="EMBL" id="QNGE01000098">
    <property type="protein sequence ID" value="KAA3681938.1"/>
    <property type="molecule type" value="Genomic_DNA"/>
</dbReference>
<evidence type="ECO:0000256" key="1">
    <source>
        <dbReference type="ARBA" id="ARBA00022679"/>
    </source>
</evidence>
<feature type="domain" description="Reverse transcriptase RNase H-like" evidence="7">
    <location>
        <begin position="6"/>
        <end position="59"/>
    </location>
</feature>
<sequence length="89" mass="10314">IFEHYRRLSKAERECSESKLEAVVLYCTVKRLHKYLFGLSFTIAIDHVTLKFLYPPIKSPEKSSSAMVQSRSISGRSHISMMIHRKNSL</sequence>
<evidence type="ECO:0000256" key="3">
    <source>
        <dbReference type="ARBA" id="ARBA00022722"/>
    </source>
</evidence>
<evidence type="ECO:0000313" key="9">
    <source>
        <dbReference type="Proteomes" id="UP000324629"/>
    </source>
</evidence>
<name>A0A5J4P3L2_9TREM</name>
<dbReference type="GO" id="GO:0016787">
    <property type="term" value="F:hydrolase activity"/>
    <property type="evidence" value="ECO:0007669"/>
    <property type="project" value="UniProtKB-KW"/>
</dbReference>
<dbReference type="Pfam" id="PF17917">
    <property type="entry name" value="RT_RNaseH"/>
    <property type="match status" value="1"/>
</dbReference>
<protein>
    <recommendedName>
        <fullName evidence="7">Reverse transcriptase RNase H-like domain-containing protein</fullName>
    </recommendedName>
</protein>
<dbReference type="Proteomes" id="UP000324629">
    <property type="component" value="Unassembled WGS sequence"/>
</dbReference>
<organism evidence="8 9">
    <name type="scientific">Paragonimus westermani</name>
    <dbReference type="NCBI Taxonomy" id="34504"/>
    <lineage>
        <taxon>Eukaryota</taxon>
        <taxon>Metazoa</taxon>
        <taxon>Spiralia</taxon>
        <taxon>Lophotrochozoa</taxon>
        <taxon>Platyhelminthes</taxon>
        <taxon>Trematoda</taxon>
        <taxon>Digenea</taxon>
        <taxon>Plagiorchiida</taxon>
        <taxon>Troglotremata</taxon>
        <taxon>Troglotrematidae</taxon>
        <taxon>Paragonimus</taxon>
    </lineage>
</organism>
<keyword evidence="3" id="KW-0540">Nuclease</keyword>
<keyword evidence="6" id="KW-0695">RNA-directed DNA polymerase</keyword>
<evidence type="ECO:0000256" key="2">
    <source>
        <dbReference type="ARBA" id="ARBA00022695"/>
    </source>
</evidence>
<dbReference type="InterPro" id="IPR041373">
    <property type="entry name" value="RT_RNaseH"/>
</dbReference>
<accession>A0A5J4P3L2</accession>
<feature type="non-terminal residue" evidence="8">
    <location>
        <position position="1"/>
    </location>
</feature>